<keyword evidence="2 6" id="KW-0808">Transferase</keyword>
<dbReference type="InterPro" id="IPR020615">
    <property type="entry name" value="Thiolase_acyl_enz_int_AS"/>
</dbReference>
<dbReference type="PROSITE" id="PS00099">
    <property type="entry name" value="THIOLASE_3"/>
    <property type="match status" value="1"/>
</dbReference>
<dbReference type="AlphaFoldDB" id="A0A0W8E7S1"/>
<dbReference type="PROSITE" id="PS00098">
    <property type="entry name" value="THIOLASE_1"/>
    <property type="match status" value="1"/>
</dbReference>
<dbReference type="NCBIfam" id="TIGR01930">
    <property type="entry name" value="AcCoA-C-Actrans"/>
    <property type="match status" value="1"/>
</dbReference>
<dbReference type="EC" id="2.3.1.9" evidence="6"/>
<dbReference type="EMBL" id="LNQE01001844">
    <property type="protein sequence ID" value="KUG04620.1"/>
    <property type="molecule type" value="Genomic_DNA"/>
</dbReference>
<evidence type="ECO:0000313" key="6">
    <source>
        <dbReference type="EMBL" id="KUG04620.1"/>
    </source>
</evidence>
<comment type="similarity">
    <text evidence="1">Belongs to the thiolase-like superfamily. Thiolase family.</text>
</comment>
<gene>
    <name evidence="6" type="ORF">ASZ90_017981</name>
</gene>
<dbReference type="PANTHER" id="PTHR18919:SF107">
    <property type="entry name" value="ACETYL-COA ACETYLTRANSFERASE, CYTOSOLIC"/>
    <property type="match status" value="1"/>
</dbReference>
<evidence type="ECO:0000256" key="3">
    <source>
        <dbReference type="ARBA" id="ARBA00023315"/>
    </source>
</evidence>
<dbReference type="Pfam" id="PF02803">
    <property type="entry name" value="Thiolase_C"/>
    <property type="match status" value="1"/>
</dbReference>
<proteinExistence type="inferred from homology"/>
<evidence type="ECO:0000259" key="4">
    <source>
        <dbReference type="Pfam" id="PF00108"/>
    </source>
</evidence>
<evidence type="ECO:0000256" key="2">
    <source>
        <dbReference type="ARBA" id="ARBA00022679"/>
    </source>
</evidence>
<keyword evidence="3 6" id="KW-0012">Acyltransferase</keyword>
<evidence type="ECO:0000259" key="5">
    <source>
        <dbReference type="Pfam" id="PF02803"/>
    </source>
</evidence>
<dbReference type="CDD" id="cd00751">
    <property type="entry name" value="thiolase"/>
    <property type="match status" value="1"/>
</dbReference>
<dbReference type="InterPro" id="IPR002155">
    <property type="entry name" value="Thiolase"/>
</dbReference>
<protein>
    <submittedName>
        <fullName evidence="6">3-ketoacyl-coa thiolase</fullName>
        <ecNumber evidence="6">2.3.1.16</ecNumber>
        <ecNumber evidence="6">2.3.1.9</ecNumber>
    </submittedName>
</protein>
<dbReference type="InterPro" id="IPR020616">
    <property type="entry name" value="Thiolase_N"/>
</dbReference>
<name>A0A0W8E7S1_9ZZZZ</name>
<reference evidence="6" key="1">
    <citation type="journal article" date="2015" name="Proc. Natl. Acad. Sci. U.S.A.">
        <title>Networks of energetic and metabolic interactions define dynamics in microbial communities.</title>
        <authorList>
            <person name="Embree M."/>
            <person name="Liu J.K."/>
            <person name="Al-Bassam M.M."/>
            <person name="Zengler K."/>
        </authorList>
    </citation>
    <scope>NUCLEOTIDE SEQUENCE</scope>
</reference>
<sequence>MSISLTVQALAVLIFKRKLIFRKGEDLVMSDFVQKPAIKRADYPKTVPVTGFGERKANFEGMGRKLDNPNKNLREVVCVSAARTPFGVFGGKLKEYDAPQLGAMAIKEVLRRVEDKVKGADIDYVYMGEVVPAGAGQVPSRQATLLAGLPESVPSITINKVCSSGIKTVDLAMQLIQLGRAEIVIAGGMESMSNCPFSLPDQRFGSRMGLPNGKMVDLMVYDGLWDAFYNRHMAIHGSEVSDEFGITREDMDWWAYLSQTRAVDAMNNGNLDDEIFPVEIKRGKEVFAKDEGPRPGTTIEALAKLPPVFNHKSPVTGGPGSVTAGNAPGVNDGATAVMLMSREKADELGLKPLFTIVGYGEVSQQTKDIATVPGLSIKKVLDENGLTPDDIKLVEANEAFAAVVLVSCMGILGMSKEDMVAKVNVNGSAIAYGHPIGASGARILMTLGYELQKRGGGYGVCGICSGHAQGDAMLIKVEV</sequence>
<organism evidence="6">
    <name type="scientific">hydrocarbon metagenome</name>
    <dbReference type="NCBI Taxonomy" id="938273"/>
    <lineage>
        <taxon>unclassified sequences</taxon>
        <taxon>metagenomes</taxon>
        <taxon>ecological metagenomes</taxon>
    </lineage>
</organism>
<dbReference type="InterPro" id="IPR016039">
    <property type="entry name" value="Thiolase-like"/>
</dbReference>
<dbReference type="InterPro" id="IPR020617">
    <property type="entry name" value="Thiolase_C"/>
</dbReference>
<dbReference type="InterPro" id="IPR020610">
    <property type="entry name" value="Thiolase_AS"/>
</dbReference>
<dbReference type="Pfam" id="PF00108">
    <property type="entry name" value="Thiolase_N"/>
    <property type="match status" value="1"/>
</dbReference>
<comment type="caution">
    <text evidence="6">The sequence shown here is derived from an EMBL/GenBank/DDBJ whole genome shotgun (WGS) entry which is preliminary data.</text>
</comment>
<accession>A0A0W8E7S1</accession>
<dbReference type="PANTHER" id="PTHR18919">
    <property type="entry name" value="ACETYL-COA C-ACYLTRANSFERASE"/>
    <property type="match status" value="1"/>
</dbReference>
<dbReference type="Gene3D" id="3.40.47.10">
    <property type="match status" value="2"/>
</dbReference>
<dbReference type="SUPFAM" id="SSF53901">
    <property type="entry name" value="Thiolase-like"/>
    <property type="match status" value="2"/>
</dbReference>
<evidence type="ECO:0000256" key="1">
    <source>
        <dbReference type="ARBA" id="ARBA00010982"/>
    </source>
</evidence>
<dbReference type="EC" id="2.3.1.16" evidence="6"/>
<feature type="domain" description="Thiolase N-terminal" evidence="4">
    <location>
        <begin position="76"/>
        <end position="343"/>
    </location>
</feature>
<dbReference type="GO" id="GO:0003985">
    <property type="term" value="F:acetyl-CoA C-acetyltransferase activity"/>
    <property type="evidence" value="ECO:0007669"/>
    <property type="project" value="UniProtKB-EC"/>
</dbReference>
<feature type="domain" description="Thiolase C-terminal" evidence="5">
    <location>
        <begin position="351"/>
        <end position="476"/>
    </location>
</feature>